<name>Q5WH32_SHOC1</name>
<dbReference type="AlphaFoldDB" id="Q5WH32"/>
<dbReference type="Pfam" id="PF09954">
    <property type="entry name" value="DUF2188"/>
    <property type="match status" value="1"/>
</dbReference>
<reference evidence="2" key="4">
    <citation type="submission" date="2003-10" db="EMBL/GenBank/DDBJ databases">
        <title>The complete genome sequence of the alkaliphilic Bacillus clausii KSM-K16.</title>
        <authorList>
            <person name="Takaki Y."/>
            <person name="Kageyama Y."/>
            <person name="Shimamura S."/>
            <person name="Suzuki H."/>
            <person name="Nishi S."/>
            <person name="Hatada Y."/>
            <person name="Kawai S."/>
            <person name="Ito S."/>
            <person name="Horikoshi K."/>
        </authorList>
    </citation>
    <scope>NUCLEOTIDE SEQUENCE [LARGE SCALE GENOMIC DNA]</scope>
    <source>
        <strain evidence="2">KSM-K16</strain>
    </source>
</reference>
<protein>
    <recommendedName>
        <fullName evidence="3">DUF2188 domain-containing protein</fullName>
    </recommendedName>
</protein>
<evidence type="ECO:0000313" key="1">
    <source>
        <dbReference type="EMBL" id="BAD64323.1"/>
    </source>
</evidence>
<reference evidence="1 2" key="1">
    <citation type="journal article" date="1994" name="J. Ferment. Bioeng.">
        <title>Molecular cloning and nucleotide sequence of the gene for an alkaline protease from the alkalophilic Bacillus sp. KSM-K16.</title>
        <authorList>
            <person name="Hakamada Y."/>
            <person name="Kobayashi T."/>
            <person name="Hitomi J."/>
            <person name="Kawai S."/>
            <person name="Ito S."/>
        </authorList>
    </citation>
    <scope>NUCLEOTIDE SEQUENCE [LARGE SCALE GENOMIC DNA]</scope>
    <source>
        <strain evidence="1 2">KSM-K16</strain>
    </source>
</reference>
<sequence length="74" mass="8567">MKGRKEPVRVKKYTVVPNKDATTWLLKIEDVAPYEEFDKQSKAIEAGMKLAEANRPSQLMIFDENHEQQGIQTF</sequence>
<gene>
    <name evidence="1" type="ordered locus">ABC1788</name>
</gene>
<organism evidence="1 2">
    <name type="scientific">Shouchella clausii (strain KSM-K16)</name>
    <name type="common">Alkalihalobacillus clausii</name>
    <dbReference type="NCBI Taxonomy" id="66692"/>
    <lineage>
        <taxon>Bacteria</taxon>
        <taxon>Bacillati</taxon>
        <taxon>Bacillota</taxon>
        <taxon>Bacilli</taxon>
        <taxon>Bacillales</taxon>
        <taxon>Bacillaceae</taxon>
        <taxon>Shouchella</taxon>
    </lineage>
</organism>
<accession>Q5WH32</accession>
<dbReference type="Proteomes" id="UP000001168">
    <property type="component" value="Chromosome"/>
</dbReference>
<reference evidence="1 2" key="3">
    <citation type="journal article" date="1997" name="Protein Eng.">
        <title>High-resolution crystal structure of M-protease: phylogeny aided analysis of the high-alkaline adaptation mechanism.</title>
        <authorList>
            <person name="Shirai T."/>
            <person name="Suzuki A."/>
            <person name="Yamane T."/>
            <person name="Ashida T."/>
            <person name="Kobayashi T."/>
            <person name="Ito S."/>
        </authorList>
    </citation>
    <scope>NUCLEOTIDE SEQUENCE [LARGE SCALE GENOMIC DNA]</scope>
    <source>
        <strain evidence="1 2">KSM-K16</strain>
    </source>
</reference>
<dbReference type="HOGENOM" id="CLU_193521_0_0_9"/>
<reference evidence="1 2" key="5">
    <citation type="journal article" date="2007" name="Extremophiles">
        <title>Intragenomic diversity of the V1 regions of 16S rRNA genes in high-alkaline protease-producing Bacillus clausii spp.</title>
        <authorList>
            <person name="Kageyama Y."/>
            <person name="Takaki Y."/>
            <person name="Shimamura S."/>
            <person name="Nishi S."/>
            <person name="Nogi Y."/>
            <person name="Uchimura K."/>
            <person name="Kobayashi T."/>
            <person name="Hitomi J."/>
            <person name="Ozaki K."/>
            <person name="Kawai S."/>
            <person name="Ito S."/>
            <person name="Horikoshi K."/>
        </authorList>
    </citation>
    <scope>NUCLEOTIDE SEQUENCE [LARGE SCALE GENOMIC DNA]</scope>
    <source>
        <strain evidence="1 2">KSM-K16</strain>
    </source>
</reference>
<proteinExistence type="predicted"/>
<dbReference type="STRING" id="66692.ABC1788"/>
<evidence type="ECO:0008006" key="3">
    <source>
        <dbReference type="Google" id="ProtNLM"/>
    </source>
</evidence>
<dbReference type="InterPro" id="IPR018691">
    <property type="entry name" value="DUF2188"/>
</dbReference>
<reference evidence="1 2" key="2">
    <citation type="journal article" date="1995" name="Appl. Microbiol. Biotechnol.">
        <title>Purification and properties of an alkaline protease from alkalophilic Bacillus sp. KSM-K16.</title>
        <authorList>
            <person name="Kobayashi T."/>
            <person name="Hakamada Y."/>
            <person name="Adachi S."/>
            <person name="Hitomi J."/>
            <person name="Yoshimatsu T."/>
            <person name="Koike K."/>
            <person name="Kawai S."/>
            <person name="Ito S."/>
        </authorList>
    </citation>
    <scope>NUCLEOTIDE SEQUENCE [LARGE SCALE GENOMIC DNA]</scope>
    <source>
        <strain evidence="1 2">KSM-K16</strain>
    </source>
</reference>
<keyword evidence="2" id="KW-1185">Reference proteome</keyword>
<dbReference type="KEGG" id="bcl:ABC1788"/>
<evidence type="ECO:0000313" key="2">
    <source>
        <dbReference type="Proteomes" id="UP000001168"/>
    </source>
</evidence>
<dbReference type="EMBL" id="AP006627">
    <property type="protein sequence ID" value="BAD64323.1"/>
    <property type="molecule type" value="Genomic_DNA"/>
</dbReference>